<keyword evidence="2 4" id="KW-0807">Transducer</keyword>
<keyword evidence="7" id="KW-1133">Transmembrane helix</keyword>
<comment type="similarity">
    <text evidence="3">Belongs to the methyl-accepting chemotaxis (MCP) protein family.</text>
</comment>
<dbReference type="CDD" id="cd06225">
    <property type="entry name" value="HAMP"/>
    <property type="match status" value="1"/>
</dbReference>
<dbReference type="PANTHER" id="PTHR32089">
    <property type="entry name" value="METHYL-ACCEPTING CHEMOTAXIS PROTEIN MCPB"/>
    <property type="match status" value="1"/>
</dbReference>
<keyword evidence="5" id="KW-0175">Coiled coil</keyword>
<feature type="transmembrane region" description="Helical" evidence="7">
    <location>
        <begin position="237"/>
        <end position="256"/>
    </location>
</feature>
<evidence type="ECO:0000256" key="7">
    <source>
        <dbReference type="SAM" id="Phobius"/>
    </source>
</evidence>
<feature type="domain" description="Methyl-accepting transducer" evidence="8">
    <location>
        <begin position="315"/>
        <end position="551"/>
    </location>
</feature>
<dbReference type="GO" id="GO:0006935">
    <property type="term" value="P:chemotaxis"/>
    <property type="evidence" value="ECO:0007669"/>
    <property type="project" value="UniProtKB-ARBA"/>
</dbReference>
<evidence type="ECO:0000259" key="8">
    <source>
        <dbReference type="PROSITE" id="PS50111"/>
    </source>
</evidence>
<dbReference type="Pfam" id="PF00015">
    <property type="entry name" value="MCPsignal"/>
    <property type="match status" value="1"/>
</dbReference>
<feature type="domain" description="HAMP" evidence="9">
    <location>
        <begin position="258"/>
        <end position="310"/>
    </location>
</feature>
<dbReference type="RefSeq" id="WP_113743002.1">
    <property type="nucleotide sequence ID" value="NZ_UAPV01000001.1"/>
</dbReference>
<dbReference type="SMART" id="SM00283">
    <property type="entry name" value="MA"/>
    <property type="match status" value="1"/>
</dbReference>
<evidence type="ECO:0000256" key="4">
    <source>
        <dbReference type="PROSITE-ProRule" id="PRU00284"/>
    </source>
</evidence>
<keyword evidence="7" id="KW-0812">Transmembrane</keyword>
<evidence type="ECO:0000256" key="6">
    <source>
        <dbReference type="SAM" id="MobiDB-lite"/>
    </source>
</evidence>
<dbReference type="InterPro" id="IPR004089">
    <property type="entry name" value="MCPsignal_dom"/>
</dbReference>
<dbReference type="EMBL" id="UAPV01000001">
    <property type="protein sequence ID" value="SPT68788.1"/>
    <property type="molecule type" value="Genomic_DNA"/>
</dbReference>
<evidence type="ECO:0000313" key="11">
    <source>
        <dbReference type="Proteomes" id="UP000250086"/>
    </source>
</evidence>
<accession>A0A2X0VH32</accession>
<dbReference type="FunFam" id="1.10.287.950:FF:000001">
    <property type="entry name" value="Methyl-accepting chemotaxis sensory transducer"/>
    <property type="match status" value="1"/>
</dbReference>
<dbReference type="GO" id="GO:0007165">
    <property type="term" value="P:signal transduction"/>
    <property type="evidence" value="ECO:0007669"/>
    <property type="project" value="UniProtKB-KW"/>
</dbReference>
<dbReference type="PROSITE" id="PS50111">
    <property type="entry name" value="CHEMOTAXIS_TRANSDUC_2"/>
    <property type="match status" value="1"/>
</dbReference>
<evidence type="ECO:0000256" key="5">
    <source>
        <dbReference type="SAM" id="Coils"/>
    </source>
</evidence>
<dbReference type="AlphaFoldDB" id="A0A2X0VH32"/>
<evidence type="ECO:0000256" key="1">
    <source>
        <dbReference type="ARBA" id="ARBA00004370"/>
    </source>
</evidence>
<sequence>MSSVEAKSTAQVDSKQVADNNKSSTDRAHDDRPSFFKSLLKLRFKDMSIMHRVTMIQCITLFLFAIATGIVIYLNHSQKGINDPQQVALVQKIDSLSFKATDNLFSLTQISYSLAHNKDARNNIEQLRTALQQLENDINSIEQAITSLNASRLKNHLANDLLPELKNSSSNYIQQMYKMPESLKLGQQQVARLYEETSQKFLHPMLIVLLDVQTASSKTAFRQNAIANTTLANAQTYLVIGFLIVIVVSVLSLISIRKSLRNYTYELLDALRLIASGKLNGKITVRTKDEIGTIATLVNSFVTSSNNTLSLIKKDIDKLHLMVESNSQAISVTNDAISNQRNKAQDVASSTALMEKSVEKVADFAKATLDEVKIAEEASDTCRCTMQDNITTTHSLSDRLRATSNAILRVNQMGDQIDSIVKTIATIADQTNLLALNANIEAARSGEYGRGFAIVADEIRDLAIKTAQSTKEVNKTIKELSAAVQNCVEVMASCEDQMENSLQQSSRANSSIEEIMGIIATISDMSEQIVQSCQQQANSASEINLSIANILKLTEDSYETMTNMHGSMSALDALAYEQSALLEKFELSSKT</sequence>
<name>A0A2X0VH32_9GAMM</name>
<gene>
    <name evidence="10" type="primary">mcp4_1</name>
    <name evidence="10" type="ORF">NCTC13093_00125</name>
</gene>
<feature type="coiled-coil region" evidence="5">
    <location>
        <begin position="117"/>
        <end position="151"/>
    </location>
</feature>
<dbReference type="SUPFAM" id="SSF58104">
    <property type="entry name" value="Methyl-accepting chemotaxis protein (MCP) signaling domain"/>
    <property type="match status" value="1"/>
</dbReference>
<dbReference type="Gene3D" id="1.10.287.950">
    <property type="entry name" value="Methyl-accepting chemotaxis protein"/>
    <property type="match status" value="1"/>
</dbReference>
<dbReference type="PROSITE" id="PS50885">
    <property type="entry name" value="HAMP"/>
    <property type="match status" value="1"/>
</dbReference>
<dbReference type="GO" id="GO:0016020">
    <property type="term" value="C:membrane"/>
    <property type="evidence" value="ECO:0007669"/>
    <property type="project" value="UniProtKB-SubCell"/>
</dbReference>
<feature type="transmembrane region" description="Helical" evidence="7">
    <location>
        <begin position="53"/>
        <end position="74"/>
    </location>
</feature>
<proteinExistence type="inferred from homology"/>
<protein>
    <submittedName>
        <fullName evidence="10">Methyl-accepting chemotaxis protein 4</fullName>
    </submittedName>
</protein>
<evidence type="ECO:0000256" key="2">
    <source>
        <dbReference type="ARBA" id="ARBA00023224"/>
    </source>
</evidence>
<dbReference type="InterPro" id="IPR003660">
    <property type="entry name" value="HAMP_dom"/>
</dbReference>
<reference evidence="10 11" key="1">
    <citation type="submission" date="2018-06" db="EMBL/GenBank/DDBJ databases">
        <authorList>
            <consortium name="Pathogen Informatics"/>
            <person name="Doyle S."/>
        </authorList>
    </citation>
    <scope>NUCLEOTIDE SEQUENCE [LARGE SCALE GENOMIC DNA]</scope>
    <source>
        <strain evidence="10 11">NCTC13093</strain>
    </source>
</reference>
<organism evidence="10 11">
    <name type="scientific">Anaerobiospirillum thomasii</name>
    <dbReference type="NCBI Taxonomy" id="179995"/>
    <lineage>
        <taxon>Bacteria</taxon>
        <taxon>Pseudomonadati</taxon>
        <taxon>Pseudomonadota</taxon>
        <taxon>Gammaproteobacteria</taxon>
        <taxon>Aeromonadales</taxon>
        <taxon>Succinivibrionaceae</taxon>
        <taxon>Anaerobiospirillum</taxon>
    </lineage>
</organism>
<evidence type="ECO:0000256" key="3">
    <source>
        <dbReference type="ARBA" id="ARBA00029447"/>
    </source>
</evidence>
<evidence type="ECO:0000313" key="10">
    <source>
        <dbReference type="EMBL" id="SPT68788.1"/>
    </source>
</evidence>
<dbReference type="PANTHER" id="PTHR32089:SF70">
    <property type="entry name" value="ENERGY TAXIS MODULATING METHYL ACCEPTING SENSORY TRANSDUCER"/>
    <property type="match status" value="1"/>
</dbReference>
<dbReference type="Proteomes" id="UP000250086">
    <property type="component" value="Unassembled WGS sequence"/>
</dbReference>
<keyword evidence="11" id="KW-1185">Reference proteome</keyword>
<keyword evidence="7" id="KW-0472">Membrane</keyword>
<evidence type="ECO:0000259" key="9">
    <source>
        <dbReference type="PROSITE" id="PS50885"/>
    </source>
</evidence>
<comment type="subcellular location">
    <subcellularLocation>
        <location evidence="1">Membrane</location>
    </subcellularLocation>
</comment>
<feature type="compositionally biased region" description="Polar residues" evidence="6">
    <location>
        <begin position="1"/>
        <end position="23"/>
    </location>
</feature>
<feature type="region of interest" description="Disordered" evidence="6">
    <location>
        <begin position="1"/>
        <end position="29"/>
    </location>
</feature>